<accession>A0A918RB78</accession>
<protein>
    <recommendedName>
        <fullName evidence="3">Lipoprotein</fullName>
    </recommendedName>
</protein>
<dbReference type="PROSITE" id="PS51257">
    <property type="entry name" value="PROKAR_LIPOPROTEIN"/>
    <property type="match status" value="1"/>
</dbReference>
<organism evidence="1 2">
    <name type="scientific">Novosphingobium arvoryzae</name>
    <dbReference type="NCBI Taxonomy" id="1256514"/>
    <lineage>
        <taxon>Bacteria</taxon>
        <taxon>Pseudomonadati</taxon>
        <taxon>Pseudomonadota</taxon>
        <taxon>Alphaproteobacteria</taxon>
        <taxon>Sphingomonadales</taxon>
        <taxon>Sphingomonadaceae</taxon>
        <taxon>Novosphingobium</taxon>
    </lineage>
</organism>
<sequence>MATPRSFRRMAMAGLAAGLSLLLSACLISPGKFASTIDLRKDGTFAYGYQGEIHMLGLSKLAEMGSKAKANEEFVAVPCYKDDGDFEERKCTKDEIAQQKTDWEAEQKGAVERDKKNAEMMRAMLGGIDPTSPQAAEELADRLRRQAGWKTVTYKGNGVFVVDFQLAGRIDHDFIFPTIERFPAANPFVILNRRADGAVRMEAPGFGPSSSGGGMSNFAQLMAMGAAMDEKKDGETAPELPQLEGTLTLTTDGAILANNTDEGPAPTTTGQKLEWKITPRSTAAPTALVKLGS</sequence>
<reference evidence="1" key="1">
    <citation type="journal article" date="2014" name="Int. J. Syst. Evol. Microbiol.">
        <title>Complete genome sequence of Corynebacterium casei LMG S-19264T (=DSM 44701T), isolated from a smear-ripened cheese.</title>
        <authorList>
            <consortium name="US DOE Joint Genome Institute (JGI-PGF)"/>
            <person name="Walter F."/>
            <person name="Albersmeier A."/>
            <person name="Kalinowski J."/>
            <person name="Ruckert C."/>
        </authorList>
    </citation>
    <scope>NUCLEOTIDE SEQUENCE</scope>
    <source>
        <strain evidence="1">KCTC 32422</strain>
    </source>
</reference>
<dbReference type="RefSeq" id="WP_189539100.1">
    <property type="nucleotide sequence ID" value="NZ_BMZD01000002.1"/>
</dbReference>
<name>A0A918RB78_9SPHN</name>
<reference evidence="1" key="2">
    <citation type="submission" date="2020-09" db="EMBL/GenBank/DDBJ databases">
        <authorList>
            <person name="Sun Q."/>
            <person name="Kim S."/>
        </authorList>
    </citation>
    <scope>NUCLEOTIDE SEQUENCE</scope>
    <source>
        <strain evidence="1">KCTC 32422</strain>
    </source>
</reference>
<gene>
    <name evidence="1" type="ORF">GCM10011617_07470</name>
</gene>
<evidence type="ECO:0000313" key="2">
    <source>
        <dbReference type="Proteomes" id="UP000634139"/>
    </source>
</evidence>
<comment type="caution">
    <text evidence="1">The sequence shown here is derived from an EMBL/GenBank/DDBJ whole genome shotgun (WGS) entry which is preliminary data.</text>
</comment>
<dbReference type="Proteomes" id="UP000634139">
    <property type="component" value="Unassembled WGS sequence"/>
</dbReference>
<keyword evidence="2" id="KW-1185">Reference proteome</keyword>
<dbReference type="EMBL" id="BMZD01000002">
    <property type="protein sequence ID" value="GGZ90879.1"/>
    <property type="molecule type" value="Genomic_DNA"/>
</dbReference>
<proteinExistence type="predicted"/>
<evidence type="ECO:0008006" key="3">
    <source>
        <dbReference type="Google" id="ProtNLM"/>
    </source>
</evidence>
<dbReference type="AlphaFoldDB" id="A0A918RB78"/>
<evidence type="ECO:0000313" key="1">
    <source>
        <dbReference type="EMBL" id="GGZ90879.1"/>
    </source>
</evidence>